<sequence>MNLRKIALATALGAAIGIAGFATQPETGHAAYYYWTKTKNYSPAKPYHQKAQKTTAYLWSAHHQYRVHNMKNYPGHTWKVSKSVKMRGAIYYRVSTQYGAKTVSGYVWRGYVTAGAFAVGNDVISGGYANSSKGIYYSSIPFAATYENTPIKDYDPTKIAPIDTYRSISSATFQQYAPKLTDSQVATIRNFMSHWGTDYKYRIVDLSVLDSAGGSVKIPMVQAFEAPATNEDGVTSGGYWATGIPATTVLERAKHDLYQVPGSSNASNYVQVMGPKYLYPNDQSAILPDTSMSLFDGAYKDLGTVGDFTEIAVGTQVYYVKTADMFSRGFNQVQTVNGMNVSDIDAERLNKETPEAAALRVKGITEFRSLHGNYFTDYAYENGKWVAKYSGMIGFTATVNGHVDPFRVYFEVNDPAKSGDYRIYKKFELNKGDNSFKQFLLTPASQLPHGDALNYYGFAKYTQGLN</sequence>
<dbReference type="STRING" id="1302272.FC96_GL001499"/>
<dbReference type="Proteomes" id="UP000050911">
    <property type="component" value="Unassembled WGS sequence"/>
</dbReference>
<evidence type="ECO:0000313" key="3">
    <source>
        <dbReference type="Proteomes" id="UP000050911"/>
    </source>
</evidence>
<proteinExistence type="predicted"/>
<keyword evidence="3" id="KW-1185">Reference proteome</keyword>
<reference evidence="2 3" key="1">
    <citation type="journal article" date="2015" name="Genome Announc.">
        <title>Expanding the biotechnology potential of lactobacilli through comparative genomics of 213 strains and associated genera.</title>
        <authorList>
            <person name="Sun Z."/>
            <person name="Harris H.M."/>
            <person name="McCann A."/>
            <person name="Guo C."/>
            <person name="Argimon S."/>
            <person name="Zhang W."/>
            <person name="Yang X."/>
            <person name="Jeffery I.B."/>
            <person name="Cooney J.C."/>
            <person name="Kagawa T.F."/>
            <person name="Liu W."/>
            <person name="Song Y."/>
            <person name="Salvetti E."/>
            <person name="Wrobel A."/>
            <person name="Rasinkangas P."/>
            <person name="Parkhill J."/>
            <person name="Rea M.C."/>
            <person name="O'Sullivan O."/>
            <person name="Ritari J."/>
            <person name="Douillard F.P."/>
            <person name="Paul Ross R."/>
            <person name="Yang R."/>
            <person name="Briner A.E."/>
            <person name="Felis G.E."/>
            <person name="de Vos W.M."/>
            <person name="Barrangou R."/>
            <person name="Klaenhammer T.R."/>
            <person name="Caufield P.W."/>
            <person name="Cui Y."/>
            <person name="Zhang H."/>
            <person name="O'Toole P.W."/>
        </authorList>
    </citation>
    <scope>NUCLEOTIDE SEQUENCE [LARGE SCALE GENOMIC DNA]</scope>
    <source>
        <strain evidence="2 3">JCM 15530</strain>
    </source>
</reference>
<evidence type="ECO:0000313" key="2">
    <source>
        <dbReference type="EMBL" id="KRK48397.1"/>
    </source>
</evidence>
<feature type="chain" id="PRO_5039286083" description="D-alanyl-D-alanine carboxypeptidase" evidence="1">
    <location>
        <begin position="22"/>
        <end position="466"/>
    </location>
</feature>
<accession>A0A0R1HNI2</accession>
<dbReference type="OrthoDB" id="2299330at2"/>
<evidence type="ECO:0008006" key="4">
    <source>
        <dbReference type="Google" id="ProtNLM"/>
    </source>
</evidence>
<gene>
    <name evidence="2" type="ORF">FC96_GL001499</name>
</gene>
<name>A0A0R1HNI2_9LACO</name>
<dbReference type="EMBL" id="AZCX01000003">
    <property type="protein sequence ID" value="KRK48397.1"/>
    <property type="molecule type" value="Genomic_DNA"/>
</dbReference>
<feature type="signal peptide" evidence="1">
    <location>
        <begin position="1"/>
        <end position="21"/>
    </location>
</feature>
<comment type="caution">
    <text evidence="2">The sequence shown here is derived from an EMBL/GenBank/DDBJ whole genome shotgun (WGS) entry which is preliminary data.</text>
</comment>
<organism evidence="2 3">
    <name type="scientific">Secundilactobacillus kimchicus JCM 15530</name>
    <dbReference type="NCBI Taxonomy" id="1302272"/>
    <lineage>
        <taxon>Bacteria</taxon>
        <taxon>Bacillati</taxon>
        <taxon>Bacillota</taxon>
        <taxon>Bacilli</taxon>
        <taxon>Lactobacillales</taxon>
        <taxon>Lactobacillaceae</taxon>
        <taxon>Secundilactobacillus</taxon>
    </lineage>
</organism>
<dbReference type="AlphaFoldDB" id="A0A0R1HNI2"/>
<dbReference type="RefSeq" id="WP_056942248.1">
    <property type="nucleotide sequence ID" value="NZ_AZCX01000003.1"/>
</dbReference>
<evidence type="ECO:0000256" key="1">
    <source>
        <dbReference type="SAM" id="SignalP"/>
    </source>
</evidence>
<protein>
    <recommendedName>
        <fullName evidence="4">D-alanyl-D-alanine carboxypeptidase</fullName>
    </recommendedName>
</protein>
<dbReference type="PATRIC" id="fig|1302272.5.peg.1516"/>
<keyword evidence="1" id="KW-0732">Signal</keyword>